<organism evidence="7 8">
    <name type="scientific">Streptomyces rameus</name>
    <dbReference type="NCBI Taxonomy" id="68261"/>
    <lineage>
        <taxon>Bacteria</taxon>
        <taxon>Bacillati</taxon>
        <taxon>Actinomycetota</taxon>
        <taxon>Actinomycetes</taxon>
        <taxon>Kitasatosporales</taxon>
        <taxon>Streptomycetaceae</taxon>
        <taxon>Streptomyces</taxon>
    </lineage>
</organism>
<keyword evidence="8" id="KW-1185">Reference proteome</keyword>
<dbReference type="InterPro" id="IPR009051">
    <property type="entry name" value="Helical_ferredxn"/>
</dbReference>
<gene>
    <name evidence="7" type="ORF">GCM10010521_26890</name>
</gene>
<dbReference type="PRINTS" id="PR00419">
    <property type="entry name" value="ADXRDTASE"/>
</dbReference>
<dbReference type="PANTHER" id="PTHR43100">
    <property type="entry name" value="GLUTAMATE SYNTHASE [NADPH] SMALL CHAIN"/>
    <property type="match status" value="1"/>
</dbReference>
<evidence type="ECO:0000256" key="1">
    <source>
        <dbReference type="ARBA" id="ARBA00022605"/>
    </source>
</evidence>
<dbReference type="InterPro" id="IPR017896">
    <property type="entry name" value="4Fe4S_Fe-S-bd"/>
</dbReference>
<feature type="domain" description="4Fe-4S ferredoxin-type" evidence="6">
    <location>
        <begin position="65"/>
        <end position="96"/>
    </location>
</feature>
<dbReference type="Gene3D" id="1.10.1060.10">
    <property type="entry name" value="Alpha-helical ferredoxin"/>
    <property type="match status" value="1"/>
</dbReference>
<dbReference type="InterPro" id="IPR036188">
    <property type="entry name" value="FAD/NAD-bd_sf"/>
</dbReference>
<dbReference type="NCBIfam" id="TIGR01317">
    <property type="entry name" value="GOGAT_sm_gam"/>
    <property type="match status" value="1"/>
</dbReference>
<feature type="compositionally biased region" description="Basic and acidic residues" evidence="5">
    <location>
        <begin position="1"/>
        <end position="12"/>
    </location>
</feature>
<evidence type="ECO:0000259" key="6">
    <source>
        <dbReference type="PROSITE" id="PS51379"/>
    </source>
</evidence>
<feature type="region of interest" description="Disordered" evidence="5">
    <location>
        <begin position="1"/>
        <end position="41"/>
    </location>
</feature>
<dbReference type="InterPro" id="IPR006005">
    <property type="entry name" value="Glut_synth_ssu1"/>
</dbReference>
<dbReference type="PANTHER" id="PTHR43100:SF1">
    <property type="entry name" value="GLUTAMATE SYNTHASE [NADPH] SMALL CHAIN"/>
    <property type="match status" value="1"/>
</dbReference>
<reference evidence="8" key="1">
    <citation type="journal article" date="2019" name="Int. J. Syst. Evol. Microbiol.">
        <title>The Global Catalogue of Microorganisms (GCM) 10K type strain sequencing project: providing services to taxonomists for standard genome sequencing and annotation.</title>
        <authorList>
            <consortium name="The Broad Institute Genomics Platform"/>
            <consortium name="The Broad Institute Genome Sequencing Center for Infectious Disease"/>
            <person name="Wu L."/>
            <person name="Ma J."/>
        </authorList>
    </citation>
    <scope>NUCLEOTIDE SEQUENCE [LARGE SCALE GENOMIC DNA]</scope>
    <source>
        <strain evidence="8">JCM 11574</strain>
    </source>
</reference>
<comment type="caution">
    <text evidence="7">The sequence shown here is derived from an EMBL/GenBank/DDBJ whole genome shotgun (WGS) entry which is preliminary data.</text>
</comment>
<dbReference type="Pfam" id="PF07992">
    <property type="entry name" value="Pyr_redox_2"/>
    <property type="match status" value="2"/>
</dbReference>
<protein>
    <submittedName>
        <fullName evidence="7">Glutamate synthase subunit beta</fullName>
    </submittedName>
</protein>
<comment type="pathway">
    <text evidence="4">Amino-acid biosynthesis.</text>
</comment>
<keyword evidence="2" id="KW-0560">Oxidoreductase</keyword>
<accession>A0ABP6N7P0</accession>
<evidence type="ECO:0000256" key="2">
    <source>
        <dbReference type="ARBA" id="ARBA00023002"/>
    </source>
</evidence>
<dbReference type="SUPFAM" id="SSF46548">
    <property type="entry name" value="alpha-helical ferredoxin"/>
    <property type="match status" value="1"/>
</dbReference>
<evidence type="ECO:0000313" key="8">
    <source>
        <dbReference type="Proteomes" id="UP001500893"/>
    </source>
</evidence>
<dbReference type="InterPro" id="IPR051394">
    <property type="entry name" value="Glutamate_Synthase"/>
</dbReference>
<dbReference type="Gene3D" id="3.50.50.60">
    <property type="entry name" value="FAD/NAD(P)-binding domain"/>
    <property type="match status" value="2"/>
</dbReference>
<evidence type="ECO:0000313" key="7">
    <source>
        <dbReference type="EMBL" id="GAA3139117.1"/>
    </source>
</evidence>
<dbReference type="InterPro" id="IPR028261">
    <property type="entry name" value="DPD_II"/>
</dbReference>
<evidence type="ECO:0000256" key="5">
    <source>
        <dbReference type="SAM" id="MobiDB-lite"/>
    </source>
</evidence>
<sequence>MAERVPPEDARPFVHPVPAVPVREEDAMADPKGFMTTPRQEWPRRPVEQRVRDWDEVYVPGALLPIISKQADRCMDCGVPFCHQACPLGNLIPEWNDLVSREDWRAASDRLHATNNFPEFTGRLCPAPCEAGCVLAINQPAVTIKNVECAIADKAWEEGFTPARPPERLSGKTVAVIGSGPTGLAAAQQLTRAGHTVAVYEKDDRVGGLMRYGIPEFKMEKRHLERRIEQMWEEGTRFRTSTAVGRDVAADELRTRYDAVVIATGATAWRELPVPGRALNGIHQAMEYLPLSNRVCEGDLEISPLSAAGKHVVIIGGGDTGADCLGTAVREGAASVTQLDIYAQPGAERDEDMEPWPTYPKIYRLSPAHEEAGKLRTAPAADADARLFAASTLRFTGDERGWVRSLHVVEVDERRVPVQDTGRTLPTDLVLLALGFSGPDREDGLIDQLGLALQPRGTIARDDGFATNVPGVFAAGDAARGQSLIVWAIAEGRAVAAAVDRYLTGRSRLPAPIGPTDRPMVV</sequence>
<evidence type="ECO:0000256" key="4">
    <source>
        <dbReference type="ARBA" id="ARBA00029440"/>
    </source>
</evidence>
<keyword evidence="1" id="KW-0028">Amino-acid biosynthesis</keyword>
<dbReference type="SUPFAM" id="SSF51971">
    <property type="entry name" value="Nucleotide-binding domain"/>
    <property type="match status" value="2"/>
</dbReference>
<dbReference type="Proteomes" id="UP001500893">
    <property type="component" value="Unassembled WGS sequence"/>
</dbReference>
<evidence type="ECO:0000256" key="3">
    <source>
        <dbReference type="ARBA" id="ARBA00023164"/>
    </source>
</evidence>
<dbReference type="EMBL" id="BAAAVM010000032">
    <property type="protein sequence ID" value="GAA3139117.1"/>
    <property type="molecule type" value="Genomic_DNA"/>
</dbReference>
<dbReference type="PROSITE" id="PS51379">
    <property type="entry name" value="4FE4S_FER_2"/>
    <property type="match status" value="1"/>
</dbReference>
<name>A0ABP6N7P0_9ACTN</name>
<keyword evidence="3" id="KW-0314">Glutamate biosynthesis</keyword>
<proteinExistence type="predicted"/>
<dbReference type="InterPro" id="IPR023753">
    <property type="entry name" value="FAD/NAD-binding_dom"/>
</dbReference>
<dbReference type="Pfam" id="PF14691">
    <property type="entry name" value="Fer4_20"/>
    <property type="match status" value="1"/>
</dbReference>